<reference evidence="2" key="1">
    <citation type="submission" date="2016-09" db="EMBL/GenBank/DDBJ databases">
        <authorList>
            <person name="Koehorst J."/>
        </authorList>
    </citation>
    <scope>NUCLEOTIDE SEQUENCE [LARGE SCALE GENOMIC DNA]</scope>
</reference>
<dbReference type="EMBL" id="LT629973">
    <property type="protein sequence ID" value="SEH93471.1"/>
    <property type="molecule type" value="Genomic_DNA"/>
</dbReference>
<organism evidence="1 2">
    <name type="scientific">Akkermansia glycaniphila</name>
    <dbReference type="NCBI Taxonomy" id="1679444"/>
    <lineage>
        <taxon>Bacteria</taxon>
        <taxon>Pseudomonadati</taxon>
        <taxon>Verrucomicrobiota</taxon>
        <taxon>Verrucomicrobiia</taxon>
        <taxon>Verrucomicrobiales</taxon>
        <taxon>Akkermansiaceae</taxon>
        <taxon>Akkermansia</taxon>
    </lineage>
</organism>
<dbReference type="OrthoDB" id="197479at2"/>
<proteinExistence type="predicted"/>
<protein>
    <submittedName>
        <fullName evidence="1">Uncharacterized protein</fullName>
    </submittedName>
</protein>
<evidence type="ECO:0000313" key="2">
    <source>
        <dbReference type="Proteomes" id="UP000176204"/>
    </source>
</evidence>
<sequence>MKGLFDIVCVLGLAALSASCQVQRPVSEVWKPVPRFAVPQHQVEEQDVYVISARPTEPSTVVGSFHVDRNARMNMEDEELQRHIRVQAAAMGGNTVVYSDHQTKAEVLYVHEETNSFHGGDDVE</sequence>
<keyword evidence="2" id="KW-1185">Reference proteome</keyword>
<dbReference type="Proteomes" id="UP000176204">
    <property type="component" value="Chromosome I"/>
</dbReference>
<dbReference type="KEGG" id="agl:PYTT_1845"/>
<gene>
    <name evidence="1" type="ORF">PYTT_1845</name>
</gene>
<dbReference type="PROSITE" id="PS51257">
    <property type="entry name" value="PROKAR_LIPOPROTEIN"/>
    <property type="match status" value="1"/>
</dbReference>
<evidence type="ECO:0000313" key="1">
    <source>
        <dbReference type="EMBL" id="SEH93471.1"/>
    </source>
</evidence>
<name>A0A1C7P920_9BACT</name>
<accession>A0A1C7P920</accession>
<dbReference type="RefSeq" id="WP_067777811.1">
    <property type="nucleotide sequence ID" value="NZ_JACVVN010000012.1"/>
</dbReference>
<dbReference type="AlphaFoldDB" id="A0A1C7P920"/>